<keyword evidence="3" id="KW-1185">Reference proteome</keyword>
<dbReference type="AlphaFoldDB" id="A0A3S0KLU4"/>
<organism evidence="2 3">
    <name type="scientific">Lysinibacillus telephonicus</name>
    <dbReference type="NCBI Taxonomy" id="1714840"/>
    <lineage>
        <taxon>Bacteria</taxon>
        <taxon>Bacillati</taxon>
        <taxon>Bacillota</taxon>
        <taxon>Bacilli</taxon>
        <taxon>Bacillales</taxon>
        <taxon>Bacillaceae</taxon>
        <taxon>Lysinibacillus</taxon>
    </lineage>
</organism>
<dbReference type="OrthoDB" id="2899841at2"/>
<comment type="caution">
    <text evidence="2">The sequence shown here is derived from an EMBL/GenBank/DDBJ whole genome shotgun (WGS) entry which is preliminary data.</text>
</comment>
<protein>
    <submittedName>
        <fullName evidence="2">DUF4062 domain-containing protein</fullName>
    </submittedName>
</protein>
<name>A0A3S0KLU4_9BACI</name>
<gene>
    <name evidence="2" type="ORF">EKG35_02240</name>
</gene>
<evidence type="ECO:0000313" key="3">
    <source>
        <dbReference type="Proteomes" id="UP000276349"/>
    </source>
</evidence>
<dbReference type="EMBL" id="RXNR01000004">
    <property type="protein sequence ID" value="RTQ95820.1"/>
    <property type="molecule type" value="Genomic_DNA"/>
</dbReference>
<accession>A0A3S0KLU4</accession>
<proteinExistence type="predicted"/>
<evidence type="ECO:0000259" key="1">
    <source>
        <dbReference type="Pfam" id="PF13271"/>
    </source>
</evidence>
<dbReference type="InterPro" id="IPR025139">
    <property type="entry name" value="DUF4062"/>
</dbReference>
<evidence type="ECO:0000313" key="2">
    <source>
        <dbReference type="EMBL" id="RTQ95820.1"/>
    </source>
</evidence>
<sequence length="407" mass="47643">MINRTRIFISSAYEADLKSPRKIIKECLEESGHEVPIFETGDFGTWETDTLEQCLQVVRSSDIFILLINRKSGASPNLMSGNITATYREYQTARNEMKHILVFVSPDIKRNFDILHPQLKVLYQEYLNENHRIPKSPYDPFQYWIENCKDVMAKEILSNADPFVWAFLFDIYSNREWLYEFDFSDTPSNAKIISQMLSTSFRSVVSLISEKDRINQLKKQASYLLSYADYTIELLHEKNLIMENLVHSKEYNVDSWSNFLEKGIKFLKQPRDIVQAPNFNPIKVNTITCFAASLYLYNEDKEKFLHLVGTTGEISAPYYFSIDEEDIFVVEAFTKEERIIAFREEKQTIYLTEPVGNYVFCLHFSLDTYWTGNNVMAYVEEIESAIINAKEEEYFFEYFKSMIGGVL</sequence>
<feature type="domain" description="DUF4062" evidence="1">
    <location>
        <begin position="6"/>
        <end position="93"/>
    </location>
</feature>
<reference evidence="2 3" key="1">
    <citation type="submission" date="2018-12" db="EMBL/GenBank/DDBJ databases">
        <authorList>
            <person name="Yu L."/>
        </authorList>
    </citation>
    <scope>NUCLEOTIDE SEQUENCE [LARGE SCALE GENOMIC DNA]</scope>
    <source>
        <strain evidence="2 3">S5H2222</strain>
    </source>
</reference>
<dbReference type="Proteomes" id="UP000276349">
    <property type="component" value="Unassembled WGS sequence"/>
</dbReference>
<dbReference type="RefSeq" id="WP_126292688.1">
    <property type="nucleotide sequence ID" value="NZ_RXNR01000004.1"/>
</dbReference>
<dbReference type="Pfam" id="PF13271">
    <property type="entry name" value="DUF4062"/>
    <property type="match status" value="1"/>
</dbReference>